<dbReference type="PANTHER" id="PTHR31415">
    <property type="entry name" value="OS05G0367900 PROTEIN"/>
    <property type="match status" value="1"/>
</dbReference>
<evidence type="ECO:0000256" key="3">
    <source>
        <dbReference type="ARBA" id="ARBA00022989"/>
    </source>
</evidence>
<evidence type="ECO:0000256" key="4">
    <source>
        <dbReference type="ARBA" id="ARBA00023136"/>
    </source>
</evidence>
<comment type="caution">
    <text evidence="6">The sequence shown here is derived from an EMBL/GenBank/DDBJ whole genome shotgun (WGS) entry which is preliminary data.</text>
</comment>
<dbReference type="PANTHER" id="PTHR31415:SF51">
    <property type="entry name" value="LATE EMBRYOGENESIS ABUNDANT (LEA) HYDROXYPROLINE-RICH GLYCOPROTEIN FAMILY"/>
    <property type="match status" value="1"/>
</dbReference>
<reference evidence="6 7" key="1">
    <citation type="submission" date="2023-03" db="EMBL/GenBank/DDBJ databases">
        <title>WGS of Gossypium arboreum.</title>
        <authorList>
            <person name="Yu D."/>
        </authorList>
    </citation>
    <scope>NUCLEOTIDE SEQUENCE [LARGE SCALE GENOMIC DNA]</scope>
    <source>
        <tissue evidence="6">Leaf</tissue>
    </source>
</reference>
<dbReference type="EMBL" id="JARKNE010000011">
    <property type="protein sequence ID" value="KAK5787317.1"/>
    <property type="molecule type" value="Genomic_DNA"/>
</dbReference>
<gene>
    <name evidence="6" type="ORF">PVK06_041971</name>
</gene>
<evidence type="ECO:0000259" key="5">
    <source>
        <dbReference type="Pfam" id="PF03168"/>
    </source>
</evidence>
<evidence type="ECO:0000313" key="6">
    <source>
        <dbReference type="EMBL" id="KAK5787317.1"/>
    </source>
</evidence>
<dbReference type="Pfam" id="PF03168">
    <property type="entry name" value="LEA_2"/>
    <property type="match status" value="1"/>
</dbReference>
<evidence type="ECO:0000313" key="7">
    <source>
        <dbReference type="Proteomes" id="UP001358586"/>
    </source>
</evidence>
<dbReference type="InterPro" id="IPR044839">
    <property type="entry name" value="NDR1-like"/>
</dbReference>
<dbReference type="InterPro" id="IPR004864">
    <property type="entry name" value="LEA_2"/>
</dbReference>
<name>A0ABR0NBX3_GOSAR</name>
<feature type="domain" description="Late embryogenesis abundant protein LEA-2 subgroup" evidence="5">
    <location>
        <begin position="19"/>
        <end position="84"/>
    </location>
</feature>
<comment type="subcellular location">
    <subcellularLocation>
        <location evidence="1">Membrane</location>
        <topology evidence="1">Single-pass membrane protein</topology>
    </subcellularLocation>
</comment>
<evidence type="ECO:0000256" key="2">
    <source>
        <dbReference type="ARBA" id="ARBA00022692"/>
    </source>
</evidence>
<protein>
    <recommendedName>
        <fullName evidence="5">Late embryogenesis abundant protein LEA-2 subgroup domain-containing protein</fullName>
    </recommendedName>
</protein>
<dbReference type="Proteomes" id="UP001358586">
    <property type="component" value="Chromosome 11"/>
</dbReference>
<organism evidence="6 7">
    <name type="scientific">Gossypium arboreum</name>
    <name type="common">Tree cotton</name>
    <name type="synonym">Gossypium nanking</name>
    <dbReference type="NCBI Taxonomy" id="29729"/>
    <lineage>
        <taxon>Eukaryota</taxon>
        <taxon>Viridiplantae</taxon>
        <taxon>Streptophyta</taxon>
        <taxon>Embryophyta</taxon>
        <taxon>Tracheophyta</taxon>
        <taxon>Spermatophyta</taxon>
        <taxon>Magnoliopsida</taxon>
        <taxon>eudicotyledons</taxon>
        <taxon>Gunneridae</taxon>
        <taxon>Pentapetalae</taxon>
        <taxon>rosids</taxon>
        <taxon>malvids</taxon>
        <taxon>Malvales</taxon>
        <taxon>Malvaceae</taxon>
        <taxon>Malvoideae</taxon>
        <taxon>Gossypium</taxon>
    </lineage>
</organism>
<evidence type="ECO:0000256" key="1">
    <source>
        <dbReference type="ARBA" id="ARBA00004167"/>
    </source>
</evidence>
<keyword evidence="7" id="KW-1185">Reference proteome</keyword>
<keyword evidence="2" id="KW-0812">Transmembrane</keyword>
<keyword evidence="4" id="KW-0472">Membrane</keyword>
<accession>A0ABR0NBX3</accession>
<sequence length="101" mass="11755">MYAFNTTTVNFVTPNFQITVRSQNPNEDISIYYDRLKVYSSYRNQEITFRTRLPQTYHDHNEVNLWSPIIYGTVRISPEYSVALGAEQMAGARACFFGDQD</sequence>
<keyword evidence="3" id="KW-1133">Transmembrane helix</keyword>
<proteinExistence type="predicted"/>